<dbReference type="Gene3D" id="2.60.120.200">
    <property type="match status" value="1"/>
</dbReference>
<dbReference type="Pfam" id="PF00722">
    <property type="entry name" value="Glyco_hydro_16"/>
    <property type="match status" value="1"/>
</dbReference>
<protein>
    <submittedName>
        <fullName evidence="3">Glycosyl hydrolases family 16 protein</fullName>
    </submittedName>
</protein>
<dbReference type="InterPro" id="IPR013320">
    <property type="entry name" value="ConA-like_dom_sf"/>
</dbReference>
<dbReference type="VEuPathDB" id="TrichDB:TVAGG3_0284060"/>
<dbReference type="GO" id="GO:0005576">
    <property type="term" value="C:extracellular region"/>
    <property type="evidence" value="ECO:0000318"/>
    <property type="project" value="GO_Central"/>
</dbReference>
<dbReference type="InParanoid" id="A2E764"/>
<keyword evidence="4" id="KW-1185">Reference proteome</keyword>
<evidence type="ECO:0000256" key="1">
    <source>
        <dbReference type="ARBA" id="ARBA00006865"/>
    </source>
</evidence>
<sequence length="250" mass="28661">MNGYVPEGYQLVWNDEFSSGSELNPNDWKHEIKPSGWVNNELQNYVNGEYNGKRVTEIKDGMLHITAFEDNNKVYSARVYAHSEQGWLYGYFESRIKLPKGKGTWPAFWMMPSNNDYTTNPWPKCGEIDILEEVGVCPNTVVSCIHCQAHNHCNHTQIGESKDIKTAETEFHVYGCEWTADALKFYVDGELLMSYENDGQNNPDTWPFNKPFFIILNLAWGGCWGGMQGVDESALPVTMEVDYVRVYQKV</sequence>
<gene>
    <name evidence="3" type="ORF">TVAG_248280</name>
</gene>
<reference evidence="3" key="2">
    <citation type="journal article" date="2007" name="Science">
        <title>Draft genome sequence of the sexually transmitted pathogen Trichomonas vaginalis.</title>
        <authorList>
            <person name="Carlton J.M."/>
            <person name="Hirt R.P."/>
            <person name="Silva J.C."/>
            <person name="Delcher A.L."/>
            <person name="Schatz M."/>
            <person name="Zhao Q."/>
            <person name="Wortman J.R."/>
            <person name="Bidwell S.L."/>
            <person name="Alsmark U.C.M."/>
            <person name="Besteiro S."/>
            <person name="Sicheritz-Ponten T."/>
            <person name="Noel C.J."/>
            <person name="Dacks J.B."/>
            <person name="Foster P.G."/>
            <person name="Simillion C."/>
            <person name="Van de Peer Y."/>
            <person name="Miranda-Saavedra D."/>
            <person name="Barton G.J."/>
            <person name="Westrop G.D."/>
            <person name="Mueller S."/>
            <person name="Dessi D."/>
            <person name="Fiori P.L."/>
            <person name="Ren Q."/>
            <person name="Paulsen I."/>
            <person name="Zhang H."/>
            <person name="Bastida-Corcuera F.D."/>
            <person name="Simoes-Barbosa A."/>
            <person name="Brown M.T."/>
            <person name="Hayes R.D."/>
            <person name="Mukherjee M."/>
            <person name="Okumura C.Y."/>
            <person name="Schneider R."/>
            <person name="Smith A.J."/>
            <person name="Vanacova S."/>
            <person name="Villalvazo M."/>
            <person name="Haas B.J."/>
            <person name="Pertea M."/>
            <person name="Feldblyum T.V."/>
            <person name="Utterback T.R."/>
            <person name="Shu C.L."/>
            <person name="Osoegawa K."/>
            <person name="de Jong P.J."/>
            <person name="Hrdy I."/>
            <person name="Horvathova L."/>
            <person name="Zubacova Z."/>
            <person name="Dolezal P."/>
            <person name="Malik S.B."/>
            <person name="Logsdon J.M. Jr."/>
            <person name="Henze K."/>
            <person name="Gupta A."/>
            <person name="Wang C.C."/>
            <person name="Dunne R.L."/>
            <person name="Upcroft J.A."/>
            <person name="Upcroft P."/>
            <person name="White O."/>
            <person name="Salzberg S.L."/>
            <person name="Tang P."/>
            <person name="Chiu C.-H."/>
            <person name="Lee Y.-S."/>
            <person name="Embley T.M."/>
            <person name="Coombs G.H."/>
            <person name="Mottram J.C."/>
            <person name="Tachezy J."/>
            <person name="Fraser-Liggett C.M."/>
            <person name="Johnson P.J."/>
        </authorList>
    </citation>
    <scope>NUCLEOTIDE SEQUENCE [LARGE SCALE GENOMIC DNA]</scope>
    <source>
        <strain evidence="3">G3</strain>
    </source>
</reference>
<proteinExistence type="inferred from homology"/>
<dbReference type="KEGG" id="tva:4769416"/>
<dbReference type="EMBL" id="DS113318">
    <property type="protein sequence ID" value="EAY11461.1"/>
    <property type="molecule type" value="Genomic_DNA"/>
</dbReference>
<organism evidence="3 4">
    <name type="scientific">Trichomonas vaginalis (strain ATCC PRA-98 / G3)</name>
    <dbReference type="NCBI Taxonomy" id="412133"/>
    <lineage>
        <taxon>Eukaryota</taxon>
        <taxon>Metamonada</taxon>
        <taxon>Parabasalia</taxon>
        <taxon>Trichomonadida</taxon>
        <taxon>Trichomonadidae</taxon>
        <taxon>Trichomonas</taxon>
    </lineage>
</organism>
<dbReference type="SUPFAM" id="SSF49899">
    <property type="entry name" value="Concanavalin A-like lectins/glucanases"/>
    <property type="match status" value="1"/>
</dbReference>
<feature type="domain" description="GH16" evidence="2">
    <location>
        <begin position="26"/>
        <end position="250"/>
    </location>
</feature>
<dbReference type="AlphaFoldDB" id="A2E764"/>
<dbReference type="RefSeq" id="XP_001323684.1">
    <property type="nucleotide sequence ID" value="XM_001323649.1"/>
</dbReference>
<dbReference type="STRING" id="5722.A2E764"/>
<evidence type="ECO:0000313" key="3">
    <source>
        <dbReference type="EMBL" id="EAY11461.1"/>
    </source>
</evidence>
<dbReference type="OrthoDB" id="45991at2759"/>
<dbReference type="eggNOG" id="ENOG502S1W9">
    <property type="taxonomic scope" value="Eukaryota"/>
</dbReference>
<accession>A2E764</accession>
<dbReference type="PANTHER" id="PTHR10963:SF55">
    <property type="entry name" value="GLYCOSIDE HYDROLASE FAMILY 16 PROTEIN"/>
    <property type="match status" value="1"/>
</dbReference>
<dbReference type="OMA" id="RSKQGIW"/>
<dbReference type="VEuPathDB" id="TrichDB:TVAG_248280"/>
<comment type="similarity">
    <text evidence="1">Belongs to the glycosyl hydrolase 16 family.</text>
</comment>
<dbReference type="PROSITE" id="PS51762">
    <property type="entry name" value="GH16_2"/>
    <property type="match status" value="1"/>
</dbReference>
<keyword evidence="3" id="KW-0378">Hydrolase</keyword>
<reference evidence="3" key="1">
    <citation type="submission" date="2006-10" db="EMBL/GenBank/DDBJ databases">
        <authorList>
            <person name="Amadeo P."/>
            <person name="Zhao Q."/>
            <person name="Wortman J."/>
            <person name="Fraser-Liggett C."/>
            <person name="Carlton J."/>
        </authorList>
    </citation>
    <scope>NUCLEOTIDE SEQUENCE</scope>
    <source>
        <strain evidence="3">G3</strain>
    </source>
</reference>
<evidence type="ECO:0000313" key="4">
    <source>
        <dbReference type="Proteomes" id="UP000001542"/>
    </source>
</evidence>
<dbReference type="InterPro" id="IPR050546">
    <property type="entry name" value="Glycosyl_Hydrlase_16"/>
</dbReference>
<dbReference type="Proteomes" id="UP000001542">
    <property type="component" value="Unassembled WGS sequence"/>
</dbReference>
<dbReference type="PANTHER" id="PTHR10963">
    <property type="entry name" value="GLYCOSYL HYDROLASE-RELATED"/>
    <property type="match status" value="1"/>
</dbReference>
<dbReference type="SMR" id="A2E764"/>
<dbReference type="GO" id="GO:0004553">
    <property type="term" value="F:hydrolase activity, hydrolyzing O-glycosyl compounds"/>
    <property type="evidence" value="ECO:0007669"/>
    <property type="project" value="InterPro"/>
</dbReference>
<name>A2E764_TRIV3</name>
<evidence type="ECO:0000259" key="2">
    <source>
        <dbReference type="PROSITE" id="PS51762"/>
    </source>
</evidence>
<dbReference type="GO" id="GO:0005975">
    <property type="term" value="P:carbohydrate metabolic process"/>
    <property type="evidence" value="ECO:0007669"/>
    <property type="project" value="InterPro"/>
</dbReference>
<dbReference type="CDD" id="cd08023">
    <property type="entry name" value="GH16_laminarinase_like"/>
    <property type="match status" value="1"/>
</dbReference>
<dbReference type="InterPro" id="IPR000757">
    <property type="entry name" value="Beta-glucanase-like"/>
</dbReference>